<organism evidence="2 3">
    <name type="scientific">Mucuna pruriens</name>
    <name type="common">Velvet bean</name>
    <name type="synonym">Dolichos pruriens</name>
    <dbReference type="NCBI Taxonomy" id="157652"/>
    <lineage>
        <taxon>Eukaryota</taxon>
        <taxon>Viridiplantae</taxon>
        <taxon>Streptophyta</taxon>
        <taxon>Embryophyta</taxon>
        <taxon>Tracheophyta</taxon>
        <taxon>Spermatophyta</taxon>
        <taxon>Magnoliopsida</taxon>
        <taxon>eudicotyledons</taxon>
        <taxon>Gunneridae</taxon>
        <taxon>Pentapetalae</taxon>
        <taxon>rosids</taxon>
        <taxon>fabids</taxon>
        <taxon>Fabales</taxon>
        <taxon>Fabaceae</taxon>
        <taxon>Papilionoideae</taxon>
        <taxon>50 kb inversion clade</taxon>
        <taxon>NPAAA clade</taxon>
        <taxon>indigoferoid/millettioid clade</taxon>
        <taxon>Phaseoleae</taxon>
        <taxon>Mucuna</taxon>
    </lineage>
</organism>
<dbReference type="AlphaFoldDB" id="A0A371HDN0"/>
<dbReference type="Proteomes" id="UP000257109">
    <property type="component" value="Unassembled WGS sequence"/>
</dbReference>
<evidence type="ECO:0000256" key="1">
    <source>
        <dbReference type="SAM" id="Coils"/>
    </source>
</evidence>
<feature type="non-terminal residue" evidence="2">
    <location>
        <position position="1"/>
    </location>
</feature>
<sequence>MQKVSGEVIEIVQDVVQELERNLNNVQRVSHRESKKKDIYVATAKEAWDILDKSYADQESVAMYFTRILTLTNQMKTCDEKMTDLMIIDKVWRTLTLTFDHIVVAIEENKNLKEIKVEEL</sequence>
<reference evidence="2" key="1">
    <citation type="submission" date="2018-05" db="EMBL/GenBank/DDBJ databases">
        <title>Draft genome of Mucuna pruriens seed.</title>
        <authorList>
            <person name="Nnadi N.E."/>
            <person name="Vos R."/>
            <person name="Hasami M.H."/>
            <person name="Devisetty U.K."/>
            <person name="Aguiy J.C."/>
        </authorList>
    </citation>
    <scope>NUCLEOTIDE SEQUENCE [LARGE SCALE GENOMIC DNA]</scope>
    <source>
        <strain evidence="2">JCA_2017</strain>
    </source>
</reference>
<comment type="caution">
    <text evidence="2">The sequence shown here is derived from an EMBL/GenBank/DDBJ whole genome shotgun (WGS) entry which is preliminary data.</text>
</comment>
<protein>
    <submittedName>
        <fullName evidence="2">Uncharacterized protein</fullName>
    </submittedName>
</protein>
<evidence type="ECO:0000313" key="3">
    <source>
        <dbReference type="Proteomes" id="UP000257109"/>
    </source>
</evidence>
<proteinExistence type="predicted"/>
<name>A0A371HDN0_MUCPR</name>
<gene>
    <name evidence="2" type="ORF">CR513_15905</name>
</gene>
<feature type="coiled-coil region" evidence="1">
    <location>
        <begin position="9"/>
        <end position="36"/>
    </location>
</feature>
<dbReference type="EMBL" id="QJKJ01002889">
    <property type="protein sequence ID" value="RDY00855.1"/>
    <property type="molecule type" value="Genomic_DNA"/>
</dbReference>
<keyword evidence="3" id="KW-1185">Reference proteome</keyword>
<accession>A0A371HDN0</accession>
<keyword evidence="1" id="KW-0175">Coiled coil</keyword>
<dbReference type="OrthoDB" id="1435561at2759"/>
<dbReference type="Pfam" id="PF14223">
    <property type="entry name" value="Retrotran_gag_2"/>
    <property type="match status" value="1"/>
</dbReference>
<evidence type="ECO:0000313" key="2">
    <source>
        <dbReference type="EMBL" id="RDY00855.1"/>
    </source>
</evidence>